<evidence type="ECO:0000313" key="2">
    <source>
        <dbReference type="Proteomes" id="UP000241890"/>
    </source>
</evidence>
<keyword evidence="2" id="KW-1185">Reference proteome</keyword>
<dbReference type="EMBL" id="BEYU01000022">
    <property type="protein sequence ID" value="GBG26575.1"/>
    <property type="molecule type" value="Genomic_DNA"/>
</dbReference>
<comment type="caution">
    <text evidence="1">The sequence shown here is derived from an EMBL/GenBank/DDBJ whole genome shotgun (WGS) entry which is preliminary data.</text>
</comment>
<organism evidence="1 2">
    <name type="scientific">Hondaea fermentalgiana</name>
    <dbReference type="NCBI Taxonomy" id="2315210"/>
    <lineage>
        <taxon>Eukaryota</taxon>
        <taxon>Sar</taxon>
        <taxon>Stramenopiles</taxon>
        <taxon>Bigyra</taxon>
        <taxon>Labyrinthulomycetes</taxon>
        <taxon>Thraustochytrida</taxon>
        <taxon>Thraustochytriidae</taxon>
        <taxon>Hondaea</taxon>
    </lineage>
</organism>
<evidence type="ECO:0000313" key="1">
    <source>
        <dbReference type="EMBL" id="GBG26575.1"/>
    </source>
</evidence>
<reference evidence="1 2" key="1">
    <citation type="submission" date="2017-12" db="EMBL/GenBank/DDBJ databases">
        <title>Sequencing, de novo assembly and annotation of complete genome of a new Thraustochytrid species, strain FCC1311.</title>
        <authorList>
            <person name="Sedici K."/>
            <person name="Godart F."/>
            <person name="Aiese Cigliano R."/>
            <person name="Sanseverino W."/>
            <person name="Barakat M."/>
            <person name="Ortet P."/>
            <person name="Marechal E."/>
            <person name="Cagnac O."/>
            <person name="Amato A."/>
        </authorList>
    </citation>
    <scope>NUCLEOTIDE SEQUENCE [LARGE SCALE GENOMIC DNA]</scope>
</reference>
<name>A0A2R5G7Q7_9STRA</name>
<protein>
    <submittedName>
        <fullName evidence="1">Uncharacterized protein</fullName>
    </submittedName>
</protein>
<dbReference type="AlphaFoldDB" id="A0A2R5G7Q7"/>
<dbReference type="InParanoid" id="A0A2R5G7Q7"/>
<proteinExistence type="predicted"/>
<accession>A0A2R5G7Q7</accession>
<sequence length="300" mass="33938">MEEVSMVDHFEAEEVGFGDVPVVEFLFRTNRRDVIKLDEVNAYQRFIGQFASSALYHVIARSSDTSPNGWTPFHIAYNLVSAGIGHQVDMVWTREVGIATERDKAGLLVTKFLLRARFLVHEHNSPGKFPYALTEDELVEIAQAWMQGTSASLDEAKEAVNHAWALVCDDLVDYWETGEKLSDRESSVRFRYPIIQIYASMLRSFCKYGVLSTTDRTWFFKLDHDNVLHVSNAFHSTGTGRGSPRYAYTCMLHRAATGLARLPLTDDHLKTICQTNTRFESPEWAEVLRRFGSGGSGGTR</sequence>
<dbReference type="OrthoDB" id="2440371at2759"/>
<dbReference type="Proteomes" id="UP000241890">
    <property type="component" value="Unassembled WGS sequence"/>
</dbReference>
<gene>
    <name evidence="1" type="ORF">FCC1311_027962</name>
</gene>